<dbReference type="EMBL" id="FPBF01000004">
    <property type="protein sequence ID" value="SFT98840.1"/>
    <property type="molecule type" value="Genomic_DNA"/>
</dbReference>
<dbReference type="AlphaFoldDB" id="A0A1I7CHD2"/>
<dbReference type="GO" id="GO:0008033">
    <property type="term" value="P:tRNA processing"/>
    <property type="evidence" value="ECO:0007669"/>
    <property type="project" value="UniProtKB-KW"/>
</dbReference>
<evidence type="ECO:0000256" key="4">
    <source>
        <dbReference type="ARBA" id="ARBA00015492"/>
    </source>
</evidence>
<dbReference type="GO" id="GO:0000049">
    <property type="term" value="F:tRNA binding"/>
    <property type="evidence" value="ECO:0007669"/>
    <property type="project" value="TreeGrafter"/>
</dbReference>
<comment type="similarity">
    <text evidence="2 13">Belongs to the SUA5 family.</text>
</comment>
<keyword evidence="6 13" id="KW-0808">Transferase</keyword>
<dbReference type="PIRSF" id="PIRSF004930">
    <property type="entry name" value="Tln_factor_SUA5"/>
    <property type="match status" value="1"/>
</dbReference>
<dbReference type="InterPro" id="IPR010923">
    <property type="entry name" value="T(6)A37_SUA5"/>
</dbReference>
<feature type="binding site" evidence="14">
    <location>
        <position position="113"/>
    </location>
    <ligand>
        <name>L-threonine</name>
        <dbReference type="ChEBI" id="CHEBI:57926"/>
    </ligand>
</feature>
<feature type="binding site" evidence="14">
    <location>
        <position position="143"/>
    </location>
    <ligand>
        <name>ATP</name>
        <dbReference type="ChEBI" id="CHEBI:30616"/>
    </ligand>
</feature>
<dbReference type="Gene3D" id="3.40.50.11030">
    <property type="entry name" value="Threonylcarbamoyl-AMP synthase, C-terminal domain"/>
    <property type="match status" value="1"/>
</dbReference>
<feature type="binding site" evidence="14">
    <location>
        <position position="50"/>
    </location>
    <ligand>
        <name>ATP</name>
        <dbReference type="ChEBI" id="CHEBI:30616"/>
    </ligand>
</feature>
<dbReference type="NCBIfam" id="TIGR00057">
    <property type="entry name" value="L-threonylcarbamoyladenylate synthase"/>
    <property type="match status" value="1"/>
</dbReference>
<dbReference type="InterPro" id="IPR005145">
    <property type="entry name" value="Sua5_C"/>
</dbReference>
<keyword evidence="9 13" id="KW-0547">Nucleotide-binding</keyword>
<dbReference type="InterPro" id="IPR038385">
    <property type="entry name" value="Sua5/YwlC_C"/>
</dbReference>
<feature type="binding site" evidence="14">
    <location>
        <position position="59"/>
    </location>
    <ligand>
        <name>ATP</name>
        <dbReference type="ChEBI" id="CHEBI:30616"/>
    </ligand>
</feature>
<evidence type="ECO:0000256" key="3">
    <source>
        <dbReference type="ARBA" id="ARBA00012584"/>
    </source>
</evidence>
<evidence type="ECO:0000256" key="11">
    <source>
        <dbReference type="ARBA" id="ARBA00029774"/>
    </source>
</evidence>
<accession>A0A1I7CHD2</accession>
<reference evidence="17" key="1">
    <citation type="submission" date="2016-10" db="EMBL/GenBank/DDBJ databases">
        <authorList>
            <person name="Varghese N."/>
            <person name="Submissions S."/>
        </authorList>
    </citation>
    <scope>NUCLEOTIDE SEQUENCE [LARGE SCALE GENOMIC DNA]</scope>
    <source>
        <strain evidence="17">DSM 23445</strain>
    </source>
</reference>
<keyword evidence="8 13" id="KW-0548">Nucleotidyltransferase</keyword>
<dbReference type="GO" id="GO:0061710">
    <property type="term" value="F:L-threonylcarbamoyladenylate synthase"/>
    <property type="evidence" value="ECO:0007669"/>
    <property type="project" value="UniProtKB-EC"/>
</dbReference>
<evidence type="ECO:0000256" key="8">
    <source>
        <dbReference type="ARBA" id="ARBA00022695"/>
    </source>
</evidence>
<feature type="domain" description="YrdC-like" evidence="15">
    <location>
        <begin position="5"/>
        <end position="191"/>
    </location>
</feature>
<comment type="function">
    <text evidence="13">Required for the formation of a threonylcarbamoyl group on adenosine at position 37 (t(6)A37) in tRNAs that read codons beginning with adenine.</text>
</comment>
<dbReference type="SUPFAM" id="SSF55821">
    <property type="entry name" value="YrdC/RibB"/>
    <property type="match status" value="1"/>
</dbReference>
<evidence type="ECO:0000256" key="5">
    <source>
        <dbReference type="ARBA" id="ARBA00022490"/>
    </source>
</evidence>
<keyword evidence="17" id="KW-1185">Reference proteome</keyword>
<name>A0A1I7CHD2_9BACT</name>
<dbReference type="InterPro" id="IPR017945">
    <property type="entry name" value="DHBP_synth_RibB-like_a/b_dom"/>
</dbReference>
<dbReference type="Proteomes" id="UP000199673">
    <property type="component" value="Unassembled WGS sequence"/>
</dbReference>
<evidence type="ECO:0000256" key="13">
    <source>
        <dbReference type="PIRNR" id="PIRNR004930"/>
    </source>
</evidence>
<feature type="binding site" evidence="14">
    <location>
        <position position="135"/>
    </location>
    <ligand>
        <name>ATP</name>
        <dbReference type="ChEBI" id="CHEBI:30616"/>
    </ligand>
</feature>
<dbReference type="PANTHER" id="PTHR17490">
    <property type="entry name" value="SUA5"/>
    <property type="match status" value="1"/>
</dbReference>
<dbReference type="PROSITE" id="PS51163">
    <property type="entry name" value="YRDC"/>
    <property type="match status" value="1"/>
</dbReference>
<dbReference type="InterPro" id="IPR050156">
    <property type="entry name" value="TC-AMP_synthase_SUA5"/>
</dbReference>
<dbReference type="GO" id="GO:0006450">
    <property type="term" value="P:regulation of translational fidelity"/>
    <property type="evidence" value="ECO:0007669"/>
    <property type="project" value="TreeGrafter"/>
</dbReference>
<protein>
    <recommendedName>
        <fullName evidence="4 13">Threonylcarbamoyl-AMP synthase</fullName>
        <shortName evidence="13">TC-AMP synthase</shortName>
        <ecNumber evidence="3 13">2.7.7.87</ecNumber>
    </recommendedName>
    <alternativeName>
        <fullName evidence="11 13">L-threonylcarbamoyladenylate synthase</fullName>
    </alternativeName>
</protein>
<comment type="subcellular location">
    <subcellularLocation>
        <location evidence="1 13">Cytoplasm</location>
    </subcellularLocation>
</comment>
<organism evidence="16 17">
    <name type="scientific">Algoriphagus locisalis</name>
    <dbReference type="NCBI Taxonomy" id="305507"/>
    <lineage>
        <taxon>Bacteria</taxon>
        <taxon>Pseudomonadati</taxon>
        <taxon>Bacteroidota</taxon>
        <taxon>Cytophagia</taxon>
        <taxon>Cytophagales</taxon>
        <taxon>Cyclobacteriaceae</taxon>
        <taxon>Algoriphagus</taxon>
    </lineage>
</organism>
<proteinExistence type="inferred from homology"/>
<gene>
    <name evidence="16" type="ORF">SAMN04489724_3199</name>
</gene>
<dbReference type="OrthoDB" id="9814580at2"/>
<comment type="catalytic activity">
    <reaction evidence="12 13">
        <text>L-threonine + hydrogencarbonate + ATP = L-threonylcarbamoyladenylate + diphosphate + H2O</text>
        <dbReference type="Rhea" id="RHEA:36407"/>
        <dbReference type="ChEBI" id="CHEBI:15377"/>
        <dbReference type="ChEBI" id="CHEBI:17544"/>
        <dbReference type="ChEBI" id="CHEBI:30616"/>
        <dbReference type="ChEBI" id="CHEBI:33019"/>
        <dbReference type="ChEBI" id="CHEBI:57926"/>
        <dbReference type="ChEBI" id="CHEBI:73682"/>
        <dbReference type="EC" id="2.7.7.87"/>
    </reaction>
</comment>
<dbReference type="STRING" id="305507.SAMN04489724_3199"/>
<dbReference type="GO" id="GO:0003725">
    <property type="term" value="F:double-stranded RNA binding"/>
    <property type="evidence" value="ECO:0007669"/>
    <property type="project" value="UniProtKB-UniRule"/>
</dbReference>
<dbReference type="EC" id="2.7.7.87" evidence="3 13"/>
<evidence type="ECO:0000256" key="7">
    <source>
        <dbReference type="ARBA" id="ARBA00022694"/>
    </source>
</evidence>
<dbReference type="Pfam" id="PF01300">
    <property type="entry name" value="Sua5_yciO_yrdC"/>
    <property type="match status" value="1"/>
</dbReference>
<dbReference type="RefSeq" id="WP_091695263.1">
    <property type="nucleotide sequence ID" value="NZ_FPBF01000004.1"/>
</dbReference>
<dbReference type="GO" id="GO:0005737">
    <property type="term" value="C:cytoplasm"/>
    <property type="evidence" value="ECO:0007669"/>
    <property type="project" value="UniProtKB-SubCell"/>
</dbReference>
<feature type="binding site" evidence="14">
    <location>
        <position position="133"/>
    </location>
    <ligand>
        <name>L-threonine</name>
        <dbReference type="ChEBI" id="CHEBI:57926"/>
    </ligand>
</feature>
<keyword evidence="10 13" id="KW-0067">ATP-binding</keyword>
<evidence type="ECO:0000256" key="1">
    <source>
        <dbReference type="ARBA" id="ARBA00004496"/>
    </source>
</evidence>
<evidence type="ECO:0000256" key="6">
    <source>
        <dbReference type="ARBA" id="ARBA00022679"/>
    </source>
</evidence>
<evidence type="ECO:0000256" key="2">
    <source>
        <dbReference type="ARBA" id="ARBA00007663"/>
    </source>
</evidence>
<dbReference type="PANTHER" id="PTHR17490:SF16">
    <property type="entry name" value="THREONYLCARBAMOYL-AMP SYNTHASE"/>
    <property type="match status" value="1"/>
</dbReference>
<dbReference type="InterPro" id="IPR006070">
    <property type="entry name" value="Sua5-like_dom"/>
</dbReference>
<evidence type="ECO:0000256" key="10">
    <source>
        <dbReference type="ARBA" id="ARBA00022840"/>
    </source>
</evidence>
<sequence>MAVIGQDISQAKRILDAGELVAISTETVYGLAGNALNPVAVALIFETKNRPSFDPLIIHVPSLLIAENYVSEIPKPLRRLAEHFWPGPLTLLLPRKNKIPDIVTSGLDRVAVRVPDHRLTLELLSQLDFPLAAPSANPFGYISPTSPQHVDAQLGEKISYILDGGKCKVGLESTIVGMEGDEIVVYRLGGLEISEIESLVGEVKVKSHSSSNPQAPGLLESHYAPTKPFILGDLNDLISAYQSRGVNYAVLSLSQTFSSLPAEKQIALSVNADLKEAATHLFSAMRALDQSNAAVILAELMPEEGLGKAINDRLKRAATKG</sequence>
<keyword evidence="5 13" id="KW-0963">Cytoplasm</keyword>
<feature type="binding site" evidence="14">
    <location>
        <position position="27"/>
    </location>
    <ligand>
        <name>L-threonine</name>
        <dbReference type="ChEBI" id="CHEBI:57926"/>
    </ligand>
</feature>
<feature type="binding site" evidence="14">
    <location>
        <position position="173"/>
    </location>
    <ligand>
        <name>L-threonine</name>
        <dbReference type="ChEBI" id="CHEBI:57926"/>
    </ligand>
</feature>
<evidence type="ECO:0000256" key="9">
    <source>
        <dbReference type="ARBA" id="ARBA00022741"/>
    </source>
</evidence>
<feature type="binding site" evidence="14">
    <location>
        <position position="187"/>
    </location>
    <ligand>
        <name>ATP</name>
        <dbReference type="ChEBI" id="CHEBI:30616"/>
    </ligand>
</feature>
<evidence type="ECO:0000313" key="16">
    <source>
        <dbReference type="EMBL" id="SFT98840.1"/>
    </source>
</evidence>
<evidence type="ECO:0000313" key="17">
    <source>
        <dbReference type="Proteomes" id="UP000199673"/>
    </source>
</evidence>
<feature type="binding site" evidence="14">
    <location>
        <position position="223"/>
    </location>
    <ligand>
        <name>ATP</name>
        <dbReference type="ChEBI" id="CHEBI:30616"/>
    </ligand>
</feature>
<dbReference type="Gene3D" id="3.90.870.10">
    <property type="entry name" value="DHBP synthase"/>
    <property type="match status" value="1"/>
</dbReference>
<evidence type="ECO:0000256" key="14">
    <source>
        <dbReference type="PIRSR" id="PIRSR004930-1"/>
    </source>
</evidence>
<keyword evidence="7 13" id="KW-0819">tRNA processing</keyword>
<evidence type="ECO:0000259" key="15">
    <source>
        <dbReference type="PROSITE" id="PS51163"/>
    </source>
</evidence>
<evidence type="ECO:0000256" key="12">
    <source>
        <dbReference type="ARBA" id="ARBA00048366"/>
    </source>
</evidence>
<dbReference type="GO" id="GO:0005524">
    <property type="term" value="F:ATP binding"/>
    <property type="evidence" value="ECO:0007669"/>
    <property type="project" value="UniProtKB-UniRule"/>
</dbReference>
<dbReference type="Pfam" id="PF03481">
    <property type="entry name" value="Sua5_C"/>
    <property type="match status" value="1"/>
</dbReference>